<dbReference type="RefSeq" id="WP_258857296.1">
    <property type="nucleotide sequence ID" value="NZ_JANUGV010000004.1"/>
</dbReference>
<feature type="transmembrane region" description="Helical" evidence="1">
    <location>
        <begin position="12"/>
        <end position="33"/>
    </location>
</feature>
<organism evidence="2 3">
    <name type="scientific">Massilia solisilvae</name>
    <dbReference type="NCBI Taxonomy" id="1811225"/>
    <lineage>
        <taxon>Bacteria</taxon>
        <taxon>Pseudomonadati</taxon>
        <taxon>Pseudomonadota</taxon>
        <taxon>Betaproteobacteria</taxon>
        <taxon>Burkholderiales</taxon>
        <taxon>Oxalobacteraceae</taxon>
        <taxon>Telluria group</taxon>
        <taxon>Massilia</taxon>
    </lineage>
</organism>
<keyword evidence="1" id="KW-0472">Membrane</keyword>
<accession>A0ABT2BP44</accession>
<keyword evidence="1" id="KW-0812">Transmembrane</keyword>
<dbReference type="Pfam" id="PF07963">
    <property type="entry name" value="N_methyl"/>
    <property type="match status" value="1"/>
</dbReference>
<dbReference type="Gene3D" id="3.30.700.10">
    <property type="entry name" value="Glycoprotein, Type 4 Pilin"/>
    <property type="match status" value="1"/>
</dbReference>
<dbReference type="InterPro" id="IPR045584">
    <property type="entry name" value="Pilin-like"/>
</dbReference>
<proteinExistence type="predicted"/>
<protein>
    <submittedName>
        <fullName evidence="2">Prepilin-type N-terminal cleavage/methylation domain-containing protein</fullName>
    </submittedName>
</protein>
<evidence type="ECO:0000256" key="1">
    <source>
        <dbReference type="SAM" id="Phobius"/>
    </source>
</evidence>
<keyword evidence="3" id="KW-1185">Reference proteome</keyword>
<evidence type="ECO:0000313" key="2">
    <source>
        <dbReference type="EMBL" id="MCS0609648.1"/>
    </source>
</evidence>
<sequence length="302" mass="32963">MRKFDRPRGFTLVEAVVVIVIIGIIAGVVAVFIRMPMQGYVESVGRAELADEADLALRRIARDVRLALPNSIRVLPDGHAVEFLQTSTGGRYLAADDGADDPANNKFALDFVHPSNTPVWFSVANPMPSMFSRLAVGNYIVVYNLGTDYDPADAYRLNNSRAAGINIAQIRDFKSDGADIRIQIANNPFGAQNPTMPSPNQRFQVVTGPVTYRCETQNGVLVLKRYWGYEIASSQPDPPSGGGTRSAVLVERVDSCAGLFRYTGRVAGERNGLVVVSLPLRSRNTADPPIRLVHQVHVDNTP</sequence>
<name>A0ABT2BP44_9BURK</name>
<dbReference type="Proteomes" id="UP001205861">
    <property type="component" value="Unassembled WGS sequence"/>
</dbReference>
<dbReference type="NCBIfam" id="TIGR02532">
    <property type="entry name" value="IV_pilin_GFxxxE"/>
    <property type="match status" value="1"/>
</dbReference>
<evidence type="ECO:0000313" key="3">
    <source>
        <dbReference type="Proteomes" id="UP001205861"/>
    </source>
</evidence>
<dbReference type="SUPFAM" id="SSF54523">
    <property type="entry name" value="Pili subunits"/>
    <property type="match status" value="1"/>
</dbReference>
<comment type="caution">
    <text evidence="2">The sequence shown here is derived from an EMBL/GenBank/DDBJ whole genome shotgun (WGS) entry which is preliminary data.</text>
</comment>
<dbReference type="InterPro" id="IPR012902">
    <property type="entry name" value="N_methyl_site"/>
</dbReference>
<dbReference type="PROSITE" id="PS00409">
    <property type="entry name" value="PROKAR_NTER_METHYL"/>
    <property type="match status" value="1"/>
</dbReference>
<keyword evidence="1" id="KW-1133">Transmembrane helix</keyword>
<dbReference type="EMBL" id="JANUGV010000004">
    <property type="protein sequence ID" value="MCS0609648.1"/>
    <property type="molecule type" value="Genomic_DNA"/>
</dbReference>
<gene>
    <name evidence="2" type="ORF">NX773_15890</name>
</gene>
<reference evidence="2 3" key="1">
    <citation type="submission" date="2022-08" db="EMBL/GenBank/DDBJ databases">
        <title>Reclassification of Massilia species as members of the genera Telluria, Duganella, Pseudoduganella, Mokoshia gen. nov. and Zemynaea gen. nov. using orthogonal and non-orthogonal genome-based approaches.</title>
        <authorList>
            <person name="Bowman J.P."/>
        </authorList>
    </citation>
    <scope>NUCLEOTIDE SEQUENCE [LARGE SCALE GENOMIC DNA]</scope>
    <source>
        <strain evidence="2 3">JCM 31607</strain>
    </source>
</reference>